<feature type="transmembrane region" description="Helical" evidence="1">
    <location>
        <begin position="54"/>
        <end position="80"/>
    </location>
</feature>
<name>A0A6A6RTZ6_9PLEO</name>
<evidence type="ECO:0000256" key="1">
    <source>
        <dbReference type="SAM" id="Phobius"/>
    </source>
</evidence>
<evidence type="ECO:0000313" key="3">
    <source>
        <dbReference type="Proteomes" id="UP000799753"/>
    </source>
</evidence>
<sequence>MKRSVATVLHRITLPTTLQQAATQPTYIASKAPTATASPITHPPETISIFTSEISVISVVPAVCVAIASTAFIVAVMILWSDQTGPAIAGTLDALMTSRVRPTNPICPDMDIAQRAWESIQETNFRGVEELGTTR</sequence>
<keyword evidence="3" id="KW-1185">Reference proteome</keyword>
<protein>
    <submittedName>
        <fullName evidence="2">Uncharacterized protein</fullName>
    </submittedName>
</protein>
<proteinExistence type="predicted"/>
<accession>A0A6A6RTZ6</accession>
<reference evidence="2" key="1">
    <citation type="journal article" date="2020" name="Stud. Mycol.">
        <title>101 Dothideomycetes genomes: a test case for predicting lifestyles and emergence of pathogens.</title>
        <authorList>
            <person name="Haridas S."/>
            <person name="Albert R."/>
            <person name="Binder M."/>
            <person name="Bloem J."/>
            <person name="Labutti K."/>
            <person name="Salamov A."/>
            <person name="Andreopoulos B."/>
            <person name="Baker S."/>
            <person name="Barry K."/>
            <person name="Bills G."/>
            <person name="Bluhm B."/>
            <person name="Cannon C."/>
            <person name="Castanera R."/>
            <person name="Culley D."/>
            <person name="Daum C."/>
            <person name="Ezra D."/>
            <person name="Gonzalez J."/>
            <person name="Henrissat B."/>
            <person name="Kuo A."/>
            <person name="Liang C."/>
            <person name="Lipzen A."/>
            <person name="Lutzoni F."/>
            <person name="Magnuson J."/>
            <person name="Mondo S."/>
            <person name="Nolan M."/>
            <person name="Ohm R."/>
            <person name="Pangilinan J."/>
            <person name="Park H.-J."/>
            <person name="Ramirez L."/>
            <person name="Alfaro M."/>
            <person name="Sun H."/>
            <person name="Tritt A."/>
            <person name="Yoshinaga Y."/>
            <person name="Zwiers L.-H."/>
            <person name="Turgeon B."/>
            <person name="Goodwin S."/>
            <person name="Spatafora J."/>
            <person name="Crous P."/>
            <person name="Grigoriev I."/>
        </authorList>
    </citation>
    <scope>NUCLEOTIDE SEQUENCE</scope>
    <source>
        <strain evidence="2">CBS 473.64</strain>
    </source>
</reference>
<keyword evidence="1" id="KW-0472">Membrane</keyword>
<dbReference type="AlphaFoldDB" id="A0A6A6RTZ6"/>
<gene>
    <name evidence="2" type="ORF">P280DRAFT_508965</name>
</gene>
<dbReference type="Proteomes" id="UP000799753">
    <property type="component" value="Unassembled WGS sequence"/>
</dbReference>
<dbReference type="EMBL" id="MU006790">
    <property type="protein sequence ID" value="KAF2638181.1"/>
    <property type="molecule type" value="Genomic_DNA"/>
</dbReference>
<keyword evidence="1" id="KW-0812">Transmembrane</keyword>
<evidence type="ECO:0000313" key="2">
    <source>
        <dbReference type="EMBL" id="KAF2638181.1"/>
    </source>
</evidence>
<keyword evidence="1" id="KW-1133">Transmembrane helix</keyword>
<organism evidence="2 3">
    <name type="scientific">Massarina eburnea CBS 473.64</name>
    <dbReference type="NCBI Taxonomy" id="1395130"/>
    <lineage>
        <taxon>Eukaryota</taxon>
        <taxon>Fungi</taxon>
        <taxon>Dikarya</taxon>
        <taxon>Ascomycota</taxon>
        <taxon>Pezizomycotina</taxon>
        <taxon>Dothideomycetes</taxon>
        <taxon>Pleosporomycetidae</taxon>
        <taxon>Pleosporales</taxon>
        <taxon>Massarineae</taxon>
        <taxon>Massarinaceae</taxon>
        <taxon>Massarina</taxon>
    </lineage>
</organism>